<protein>
    <submittedName>
        <fullName evidence="2">Uncharacterized protein</fullName>
    </submittedName>
</protein>
<name>A0A914R3Q3_9BILA</name>
<accession>A0A914R3Q3</accession>
<proteinExistence type="predicted"/>
<reference evidence="2" key="1">
    <citation type="submission" date="2022-11" db="UniProtKB">
        <authorList>
            <consortium name="WormBaseParasite"/>
        </authorList>
    </citation>
    <scope>IDENTIFICATION</scope>
</reference>
<sequence>MSGKEEILKDWIPKKDTQQEEFLNKYPEYDGRGIKIAIIDSSIDVSMPGLQRTTNGLPKIIDFFEFSSFLSEDGKIDISTIREINGDNVITGLSGKKLKIPLTWKNPSGKWHIGCKTYSTGSFWGENCPVEAAFKN</sequence>
<evidence type="ECO:0000313" key="2">
    <source>
        <dbReference type="WBParaSite" id="PDA_v2.g9212.t1"/>
    </source>
</evidence>
<evidence type="ECO:0000313" key="1">
    <source>
        <dbReference type="Proteomes" id="UP000887578"/>
    </source>
</evidence>
<organism evidence="1 2">
    <name type="scientific">Panagrolaimus davidi</name>
    <dbReference type="NCBI Taxonomy" id="227884"/>
    <lineage>
        <taxon>Eukaryota</taxon>
        <taxon>Metazoa</taxon>
        <taxon>Ecdysozoa</taxon>
        <taxon>Nematoda</taxon>
        <taxon>Chromadorea</taxon>
        <taxon>Rhabditida</taxon>
        <taxon>Tylenchina</taxon>
        <taxon>Panagrolaimomorpha</taxon>
        <taxon>Panagrolaimoidea</taxon>
        <taxon>Panagrolaimidae</taxon>
        <taxon>Panagrolaimus</taxon>
    </lineage>
</organism>
<dbReference type="AlphaFoldDB" id="A0A914R3Q3"/>
<dbReference type="GO" id="GO:0004252">
    <property type="term" value="F:serine-type endopeptidase activity"/>
    <property type="evidence" value="ECO:0007669"/>
    <property type="project" value="InterPro"/>
</dbReference>
<dbReference type="GO" id="GO:0006508">
    <property type="term" value="P:proteolysis"/>
    <property type="evidence" value="ECO:0007669"/>
    <property type="project" value="InterPro"/>
</dbReference>
<dbReference type="SUPFAM" id="SSF52743">
    <property type="entry name" value="Subtilisin-like"/>
    <property type="match status" value="1"/>
</dbReference>
<dbReference type="Gene3D" id="3.40.50.200">
    <property type="entry name" value="Peptidase S8/S53 domain"/>
    <property type="match status" value="1"/>
</dbReference>
<dbReference type="Proteomes" id="UP000887578">
    <property type="component" value="Unplaced"/>
</dbReference>
<dbReference type="WBParaSite" id="PDA_v2.g9212.t1">
    <property type="protein sequence ID" value="PDA_v2.g9212.t1"/>
    <property type="gene ID" value="PDA_v2.g9212"/>
</dbReference>
<dbReference type="InterPro" id="IPR036852">
    <property type="entry name" value="Peptidase_S8/S53_dom_sf"/>
</dbReference>
<keyword evidence="1" id="KW-1185">Reference proteome</keyword>